<reference evidence="2 3" key="1">
    <citation type="submission" date="2014-11" db="EMBL/GenBank/DDBJ databases">
        <title>Complete Genome Sequence of Pseudoalteromonas sp. Strain OCN003 Isolated from Kaneohe Bay, Oahu, Hawaii.</title>
        <authorList>
            <person name="Beurmann S."/>
            <person name="Videau P."/>
            <person name="Ushijima B."/>
            <person name="Smith A.M."/>
            <person name="Aeby G.S."/>
            <person name="Callahan S.M."/>
            <person name="Belcaid M."/>
        </authorList>
    </citation>
    <scope>NUCLEOTIDE SEQUENCE [LARGE SCALE GENOMIC DNA]</scope>
    <source>
        <strain evidence="2 3">OCN003</strain>
    </source>
</reference>
<dbReference type="AlphaFoldDB" id="A0A0A7EJI8"/>
<dbReference type="Proteomes" id="UP000030341">
    <property type="component" value="Chromosome 2"/>
</dbReference>
<dbReference type="OrthoDB" id="6301231at2"/>
<dbReference type="HOGENOM" id="CLU_2344549_0_0_6"/>
<feature type="chain" id="PRO_5005421015" evidence="1">
    <location>
        <begin position="18"/>
        <end position="97"/>
    </location>
</feature>
<dbReference type="RefSeq" id="WP_040135143.1">
    <property type="nucleotide sequence ID" value="NZ_CP009889.1"/>
</dbReference>
<protein>
    <submittedName>
        <fullName evidence="2">Uncharacterized protein</fullName>
    </submittedName>
</protein>
<gene>
    <name evidence="2" type="ORF">OM33_16380</name>
</gene>
<accession>A0A0A7EJI8</accession>
<dbReference type="KEGG" id="pseo:OM33_16380"/>
<organism evidence="2 3">
    <name type="scientific">Pseudoalteromonas piratica</name>
    <dbReference type="NCBI Taxonomy" id="1348114"/>
    <lineage>
        <taxon>Bacteria</taxon>
        <taxon>Pseudomonadati</taxon>
        <taxon>Pseudomonadota</taxon>
        <taxon>Gammaproteobacteria</taxon>
        <taxon>Alteromonadales</taxon>
        <taxon>Pseudoalteromonadaceae</taxon>
        <taxon>Pseudoalteromonas</taxon>
    </lineage>
</organism>
<keyword evidence="1" id="KW-0732">Signal</keyword>
<dbReference type="eggNOG" id="ENOG5033EU2">
    <property type="taxonomic scope" value="Bacteria"/>
</dbReference>
<proteinExistence type="predicted"/>
<sequence>MKKFILLALLFSPFVSSHHFQHLPVPQYQTYTWHQGQAPVLMGHVNMWYCSLSSVSGKFEGGGEQVSVTINQNGFWQLSGRSQQVSVEAQAICIRRF</sequence>
<evidence type="ECO:0000313" key="2">
    <source>
        <dbReference type="EMBL" id="AIY66703.1"/>
    </source>
</evidence>
<evidence type="ECO:0000256" key="1">
    <source>
        <dbReference type="SAM" id="SignalP"/>
    </source>
</evidence>
<keyword evidence="3" id="KW-1185">Reference proteome</keyword>
<dbReference type="EMBL" id="CP009889">
    <property type="protein sequence ID" value="AIY66703.1"/>
    <property type="molecule type" value="Genomic_DNA"/>
</dbReference>
<dbReference type="STRING" id="1348114.OM33_16380"/>
<name>A0A0A7EJI8_9GAMM</name>
<feature type="signal peptide" evidence="1">
    <location>
        <begin position="1"/>
        <end position="17"/>
    </location>
</feature>
<evidence type="ECO:0000313" key="3">
    <source>
        <dbReference type="Proteomes" id="UP000030341"/>
    </source>
</evidence>